<keyword evidence="3" id="KW-1185">Reference proteome</keyword>
<protein>
    <recommendedName>
        <fullName evidence="1">Replication-associated protein G2P N-terminal domain-containing protein</fullName>
    </recommendedName>
</protein>
<dbReference type="Proteomes" id="UP000239872">
    <property type="component" value="Unassembled WGS sequence"/>
</dbReference>
<evidence type="ECO:0000313" key="3">
    <source>
        <dbReference type="Proteomes" id="UP000239872"/>
    </source>
</evidence>
<evidence type="ECO:0000313" key="2">
    <source>
        <dbReference type="EMBL" id="PQJ12863.1"/>
    </source>
</evidence>
<comment type="caution">
    <text evidence="2">The sequence shown here is derived from an EMBL/GenBank/DDBJ whole genome shotgun (WGS) entry which is preliminary data.</text>
</comment>
<gene>
    <name evidence="2" type="ORF">CJD36_003720</name>
</gene>
<dbReference type="InterPro" id="IPR022686">
    <property type="entry name" value="G2P_N"/>
</dbReference>
<reference evidence="2 3" key="1">
    <citation type="submission" date="2018-01" db="EMBL/GenBank/DDBJ databases">
        <title>A novel member of the phylum Bacteroidetes isolated from glacier ice.</title>
        <authorList>
            <person name="Liu Q."/>
            <person name="Xin Y.-H."/>
        </authorList>
    </citation>
    <scope>NUCLEOTIDE SEQUENCE [LARGE SCALE GENOMIC DNA]</scope>
    <source>
        <strain evidence="2 3">RB1R16</strain>
    </source>
</reference>
<feature type="domain" description="Replication-associated protein G2P N-terminal" evidence="1">
    <location>
        <begin position="151"/>
        <end position="294"/>
    </location>
</feature>
<dbReference type="EMBL" id="PPSL01000001">
    <property type="protein sequence ID" value="PQJ12863.1"/>
    <property type="molecule type" value="Genomic_DNA"/>
</dbReference>
<accession>A0A2S7T0X8</accession>
<sequence length="617" mass="73013">MDTVVYKLHRASKYELILAAVTDLEKQGKGIVQVPQSENKEIKYDEAWMNLKLGTIFFFNYNTKIKIPSSSTGIMITHDKQKDLIKFEFSIPKFLFANNVVEVIPAFTSKHYKPYDQGMINLCARFWYKVIKMIFTRVIFELTAGTAGKFRWEDVQISRLDIAFNQIFQNKEDALFYLESMKQVRVPKGGKDFVLYDSSITYNNPRYYWKIYHKGADFRATGRNGIITTMKEYHNPLTGVIKDKADKWGEQIGTAAINKPTDLNMSMLEMSYDNIDELELYADRILRYELEARGGLMSYLFNRHLKKHKVEGYQALWRAVFYIMEDSNYAIARDVETRYVDIWGVPSKKYTKSFVTKTHYLPAGHFKDSENLHGMQPVHDPQQIKRIDKITRCRYFLEKKYGLKDIYMIKKLNKFLDREQGRYHQFFIKVDSVDAADGNNQMNYDDDGVQVHDFIDIFDTTDQRQKFSLSLLKILIKKHNHLFTHFQFDKLPVPSEISMKVKEMNYRHDATISTEKEKAKYKMRESQVQMIFQLLKTQTWDDIKRSKVFDRKTVYNWQQRIKKIQGLENSINFTEREFTDSIVKDCAKLYFRHYGEMLALYNPVSRFLNKQTLLLEV</sequence>
<proteinExistence type="predicted"/>
<dbReference type="Pfam" id="PF05144">
    <property type="entry name" value="Phage_CRI"/>
    <property type="match status" value="1"/>
</dbReference>
<name>A0A2S7T0X8_9BACT</name>
<dbReference type="GO" id="GO:0006260">
    <property type="term" value="P:DNA replication"/>
    <property type="evidence" value="ECO:0007669"/>
    <property type="project" value="InterPro"/>
</dbReference>
<dbReference type="AlphaFoldDB" id="A0A2S7T0X8"/>
<evidence type="ECO:0000259" key="1">
    <source>
        <dbReference type="Pfam" id="PF05144"/>
    </source>
</evidence>
<organism evidence="2 3">
    <name type="scientific">Flavipsychrobacter stenotrophus</name>
    <dbReference type="NCBI Taxonomy" id="2077091"/>
    <lineage>
        <taxon>Bacteria</taxon>
        <taxon>Pseudomonadati</taxon>
        <taxon>Bacteroidota</taxon>
        <taxon>Chitinophagia</taxon>
        <taxon>Chitinophagales</taxon>
        <taxon>Chitinophagaceae</taxon>
        <taxon>Flavipsychrobacter</taxon>
    </lineage>
</organism>